<sequence length="82" mass="9513">MNIIPLIIFIFPIGSIILGAIGYFIFKNIYMTPLIVAFISIILTFTTFNSSFWFWVFIYTFLAFVSGFIAKVLFSKRMYEGD</sequence>
<evidence type="ECO:0000256" key="1">
    <source>
        <dbReference type="SAM" id="Phobius"/>
    </source>
</evidence>
<evidence type="ECO:0000313" key="2">
    <source>
        <dbReference type="EMBL" id="MBP1970538.1"/>
    </source>
</evidence>
<dbReference type="Pfam" id="PF10852">
    <property type="entry name" value="DUF2651"/>
    <property type="match status" value="1"/>
</dbReference>
<keyword evidence="1" id="KW-1133">Transmembrane helix</keyword>
<feature type="transmembrane region" description="Helical" evidence="1">
    <location>
        <begin position="6"/>
        <end position="26"/>
    </location>
</feature>
<evidence type="ECO:0000313" key="3">
    <source>
        <dbReference type="Proteomes" id="UP001519345"/>
    </source>
</evidence>
<comment type="caution">
    <text evidence="2">The sequence shown here is derived from an EMBL/GenBank/DDBJ whole genome shotgun (WGS) entry which is preliminary data.</text>
</comment>
<dbReference type="EMBL" id="JAGGKX010000014">
    <property type="protein sequence ID" value="MBP1970538.1"/>
    <property type="molecule type" value="Genomic_DNA"/>
</dbReference>
<accession>A0ABS4II29</accession>
<feature type="transmembrane region" description="Helical" evidence="1">
    <location>
        <begin position="31"/>
        <end position="48"/>
    </location>
</feature>
<keyword evidence="1" id="KW-0812">Transmembrane</keyword>
<reference evidence="2 3" key="1">
    <citation type="submission" date="2021-03" db="EMBL/GenBank/DDBJ databases">
        <title>Genomic Encyclopedia of Type Strains, Phase IV (KMG-IV): sequencing the most valuable type-strain genomes for metagenomic binning, comparative biology and taxonomic classification.</title>
        <authorList>
            <person name="Goeker M."/>
        </authorList>
    </citation>
    <scope>NUCLEOTIDE SEQUENCE [LARGE SCALE GENOMIC DNA]</scope>
    <source>
        <strain evidence="2 3">DSM 25609</strain>
    </source>
</reference>
<keyword evidence="1" id="KW-0472">Membrane</keyword>
<proteinExistence type="predicted"/>
<dbReference type="RefSeq" id="WP_209463666.1">
    <property type="nucleotide sequence ID" value="NZ_CP110224.1"/>
</dbReference>
<gene>
    <name evidence="2" type="ORF">J2Z83_002659</name>
</gene>
<protein>
    <submittedName>
        <fullName evidence="2">Positive regulator of sigma E activity</fullName>
    </submittedName>
</protein>
<feature type="transmembrane region" description="Helical" evidence="1">
    <location>
        <begin position="54"/>
        <end position="74"/>
    </location>
</feature>
<name>A0ABS4II29_9BACI</name>
<organism evidence="2 3">
    <name type="scientific">Virgibacillus natechei</name>
    <dbReference type="NCBI Taxonomy" id="1216297"/>
    <lineage>
        <taxon>Bacteria</taxon>
        <taxon>Bacillati</taxon>
        <taxon>Bacillota</taxon>
        <taxon>Bacilli</taxon>
        <taxon>Bacillales</taxon>
        <taxon>Bacillaceae</taxon>
        <taxon>Virgibacillus</taxon>
    </lineage>
</organism>
<keyword evidence="3" id="KW-1185">Reference proteome</keyword>
<dbReference type="Proteomes" id="UP001519345">
    <property type="component" value="Unassembled WGS sequence"/>
</dbReference>
<dbReference type="InterPro" id="IPR020258">
    <property type="entry name" value="Uncharacterised_YbeF"/>
</dbReference>